<name>A0A5N6JSG9_MONLA</name>
<dbReference type="Proteomes" id="UP000326757">
    <property type="component" value="Unassembled WGS sequence"/>
</dbReference>
<sequence length="81" mass="9149">MPCCLPSSQNKRKRESSESSHYWRGWSTAIGTSHLNVMRCRIPSSQSKTSTKNFWDQMISICGGPPRSYQPQVVPSCQIDS</sequence>
<proteinExistence type="predicted"/>
<dbReference type="AlphaFoldDB" id="A0A5N6JSG9"/>
<evidence type="ECO:0000256" key="1">
    <source>
        <dbReference type="SAM" id="MobiDB-lite"/>
    </source>
</evidence>
<protein>
    <submittedName>
        <fullName evidence="2">Uncharacterized protein</fullName>
    </submittedName>
</protein>
<gene>
    <name evidence="2" type="ORF">EYC80_010913</name>
</gene>
<dbReference type="EMBL" id="VIGI01000017">
    <property type="protein sequence ID" value="KAB8290483.1"/>
    <property type="molecule type" value="Genomic_DNA"/>
</dbReference>
<accession>A0A5N6JSG9</accession>
<feature type="region of interest" description="Disordered" evidence="1">
    <location>
        <begin position="1"/>
        <end position="20"/>
    </location>
</feature>
<evidence type="ECO:0000313" key="3">
    <source>
        <dbReference type="Proteomes" id="UP000326757"/>
    </source>
</evidence>
<reference evidence="2 3" key="1">
    <citation type="submission" date="2019-06" db="EMBL/GenBank/DDBJ databases">
        <title>Genome Sequence of the Brown Rot Fungal Pathogen Monilinia laxa.</title>
        <authorList>
            <person name="De Miccolis Angelini R.M."/>
            <person name="Landi L."/>
            <person name="Abate D."/>
            <person name="Pollastro S."/>
            <person name="Romanazzi G."/>
            <person name="Faretra F."/>
        </authorList>
    </citation>
    <scope>NUCLEOTIDE SEQUENCE [LARGE SCALE GENOMIC DNA]</scope>
    <source>
        <strain evidence="2 3">Mlax316</strain>
    </source>
</reference>
<comment type="caution">
    <text evidence="2">The sequence shown here is derived from an EMBL/GenBank/DDBJ whole genome shotgun (WGS) entry which is preliminary data.</text>
</comment>
<keyword evidence="3" id="KW-1185">Reference proteome</keyword>
<evidence type="ECO:0000313" key="2">
    <source>
        <dbReference type="EMBL" id="KAB8290483.1"/>
    </source>
</evidence>
<organism evidence="2 3">
    <name type="scientific">Monilinia laxa</name>
    <name type="common">Brown rot fungus</name>
    <name type="synonym">Sclerotinia laxa</name>
    <dbReference type="NCBI Taxonomy" id="61186"/>
    <lineage>
        <taxon>Eukaryota</taxon>
        <taxon>Fungi</taxon>
        <taxon>Dikarya</taxon>
        <taxon>Ascomycota</taxon>
        <taxon>Pezizomycotina</taxon>
        <taxon>Leotiomycetes</taxon>
        <taxon>Helotiales</taxon>
        <taxon>Sclerotiniaceae</taxon>
        <taxon>Monilinia</taxon>
    </lineage>
</organism>